<dbReference type="GeneID" id="113507632"/>
<evidence type="ECO:0000313" key="8">
    <source>
        <dbReference type="Proteomes" id="UP000322000"/>
    </source>
</evidence>
<dbReference type="InParanoid" id="A0A7E5WZL0"/>
<evidence type="ECO:0000256" key="1">
    <source>
        <dbReference type="ARBA" id="ARBA00012995"/>
    </source>
</evidence>
<evidence type="ECO:0000256" key="3">
    <source>
        <dbReference type="ARBA" id="ARBA00022532"/>
    </source>
</evidence>
<gene>
    <name evidence="9" type="primary">LOC113507632</name>
</gene>
<dbReference type="AlphaFoldDB" id="A0A7E5WZL0"/>
<dbReference type="GO" id="GO:0030060">
    <property type="term" value="F:L-malate dehydrogenase (NAD+) activity"/>
    <property type="evidence" value="ECO:0007669"/>
    <property type="project" value="UniProtKB-EC"/>
</dbReference>
<dbReference type="SUPFAM" id="SSF56327">
    <property type="entry name" value="LDH C-terminal domain-like"/>
    <property type="match status" value="1"/>
</dbReference>
<dbReference type="SUPFAM" id="SSF51735">
    <property type="entry name" value="NAD(P)-binding Rossmann-fold domains"/>
    <property type="match status" value="1"/>
</dbReference>
<dbReference type="EC" id="1.1.1.37" evidence="1"/>
<evidence type="ECO:0000256" key="4">
    <source>
        <dbReference type="ARBA" id="ARBA00023002"/>
    </source>
</evidence>
<reference evidence="9" key="1">
    <citation type="submission" date="2025-08" db="UniProtKB">
        <authorList>
            <consortium name="RefSeq"/>
        </authorList>
    </citation>
    <scope>IDENTIFICATION</scope>
</reference>
<evidence type="ECO:0000256" key="2">
    <source>
        <dbReference type="ARBA" id="ARBA00016075"/>
    </source>
</evidence>
<dbReference type="Pfam" id="PF00056">
    <property type="entry name" value="Ldh_1_N"/>
    <property type="match status" value="1"/>
</dbReference>
<dbReference type="InterPro" id="IPR036291">
    <property type="entry name" value="NAD(P)-bd_dom_sf"/>
</dbReference>
<keyword evidence="8" id="KW-1185">Reference proteome</keyword>
<evidence type="ECO:0000259" key="7">
    <source>
        <dbReference type="Pfam" id="PF00056"/>
    </source>
</evidence>
<dbReference type="OrthoDB" id="4069699at2759"/>
<dbReference type="RefSeq" id="XP_026746318.1">
    <property type="nucleotide sequence ID" value="XM_026890517.1"/>
</dbReference>
<feature type="region of interest" description="Disordered" evidence="6">
    <location>
        <begin position="98"/>
        <end position="120"/>
    </location>
</feature>
<sequence>MLSKTRGFLSSLIEVSKHLNQRTEWTLLRNYSKKCSGDCSKAFVDIAPDADKICPQTSGKMKKKKEGILHKIKLKVIEGGTNFGTPFRRLECKPKVCEEKSPPKALPPPKKKSTPMPAPRPGVQVSVLGADTAIGQYVALLLKQCSCIKKLRLYEAKDSQGCNRDLCSVVQDLQHINTNCLVQAFSCACYELERCLQNTDIVLMLESGYLNVDMPFEKRFQYQAPIVKCYADAIANECPKAFIIVCATPIDCMVPLIAETLKETGWYDPKKLLGSLAVPEMRASTLAARALCLEPRYTRVPCVGGTEGESLVPLFSKAVEYFDFAKHNAMMMTDAVRNAPVAVARNDGPCMRAGDLSEAHALAGLVTSVAHALLCKDIPKVTGFVETDCGQVISPARFLAMDVLLNNTGVCKKLGMPGKLNSIELELLDYALGQVESNIKMSMEWYDALIKSQVIQGQMTVKKMFQKPRHYDRLDACAKHLQ</sequence>
<dbReference type="InterPro" id="IPR015955">
    <property type="entry name" value="Lactate_DH/Glyco_Ohase_4_C"/>
</dbReference>
<proteinExistence type="predicted"/>
<dbReference type="Gene3D" id="3.90.110.10">
    <property type="entry name" value="Lactate dehydrogenase/glycoside hydrolase, family 4, C-terminal"/>
    <property type="match status" value="1"/>
</dbReference>
<keyword evidence="5" id="KW-0520">NAD</keyword>
<dbReference type="PANTHER" id="PTHR11540:SF16">
    <property type="entry name" value="MALATE DEHYDROGENASE, MITOCHONDRIAL"/>
    <property type="match status" value="1"/>
</dbReference>
<accession>A0A7E5WZL0</accession>
<dbReference type="InterPro" id="IPR001236">
    <property type="entry name" value="Lactate/malate_DH_N"/>
</dbReference>
<feature type="domain" description="Lactate/malate dehydrogenase N-terminal" evidence="7">
    <location>
        <begin position="124"/>
        <end position="274"/>
    </location>
</feature>
<dbReference type="PANTHER" id="PTHR11540">
    <property type="entry name" value="MALATE AND LACTATE DEHYDROGENASE"/>
    <property type="match status" value="1"/>
</dbReference>
<dbReference type="KEGG" id="tnl:113507632"/>
<protein>
    <recommendedName>
        <fullName evidence="2">Malate dehydrogenase, mitochondrial</fullName>
        <ecNumber evidence="1">1.1.1.37</ecNumber>
    </recommendedName>
</protein>
<dbReference type="GO" id="GO:0005739">
    <property type="term" value="C:mitochondrion"/>
    <property type="evidence" value="ECO:0007669"/>
    <property type="project" value="TreeGrafter"/>
</dbReference>
<evidence type="ECO:0000256" key="6">
    <source>
        <dbReference type="SAM" id="MobiDB-lite"/>
    </source>
</evidence>
<keyword evidence="3" id="KW-0816">Tricarboxylic acid cycle</keyword>
<organism evidence="8 9">
    <name type="scientific">Trichoplusia ni</name>
    <name type="common">Cabbage looper</name>
    <dbReference type="NCBI Taxonomy" id="7111"/>
    <lineage>
        <taxon>Eukaryota</taxon>
        <taxon>Metazoa</taxon>
        <taxon>Ecdysozoa</taxon>
        <taxon>Arthropoda</taxon>
        <taxon>Hexapoda</taxon>
        <taxon>Insecta</taxon>
        <taxon>Pterygota</taxon>
        <taxon>Neoptera</taxon>
        <taxon>Endopterygota</taxon>
        <taxon>Lepidoptera</taxon>
        <taxon>Glossata</taxon>
        <taxon>Ditrysia</taxon>
        <taxon>Noctuoidea</taxon>
        <taxon>Noctuidae</taxon>
        <taxon>Plusiinae</taxon>
        <taxon>Trichoplusia</taxon>
    </lineage>
</organism>
<evidence type="ECO:0000256" key="5">
    <source>
        <dbReference type="ARBA" id="ARBA00023027"/>
    </source>
</evidence>
<name>A0A7E5WZL0_TRINI</name>
<keyword evidence="4" id="KW-0560">Oxidoreductase</keyword>
<dbReference type="GO" id="GO:0006099">
    <property type="term" value="P:tricarboxylic acid cycle"/>
    <property type="evidence" value="ECO:0007669"/>
    <property type="project" value="UniProtKB-KW"/>
</dbReference>
<evidence type="ECO:0000313" key="9">
    <source>
        <dbReference type="RefSeq" id="XP_026746318.1"/>
    </source>
</evidence>
<dbReference type="Gene3D" id="3.40.50.720">
    <property type="entry name" value="NAD(P)-binding Rossmann-like Domain"/>
    <property type="match status" value="1"/>
</dbReference>
<dbReference type="Proteomes" id="UP000322000">
    <property type="component" value="Unplaced"/>
</dbReference>